<feature type="compositionally biased region" description="Low complexity" evidence="6">
    <location>
        <begin position="1"/>
        <end position="16"/>
    </location>
</feature>
<dbReference type="PANTHER" id="PTHR47338:SF5">
    <property type="entry name" value="ZN(II)2CYS6 TRANSCRIPTION FACTOR (EUROFUNG)"/>
    <property type="match status" value="1"/>
</dbReference>
<evidence type="ECO:0000256" key="2">
    <source>
        <dbReference type="ARBA" id="ARBA00022723"/>
    </source>
</evidence>
<evidence type="ECO:0000256" key="4">
    <source>
        <dbReference type="ARBA" id="ARBA00023163"/>
    </source>
</evidence>
<feature type="region of interest" description="Disordered" evidence="6">
    <location>
        <begin position="1"/>
        <end position="119"/>
    </location>
</feature>
<evidence type="ECO:0000256" key="6">
    <source>
        <dbReference type="SAM" id="MobiDB-lite"/>
    </source>
</evidence>
<dbReference type="AlphaFoldDB" id="A0A8K0WQY0"/>
<feature type="domain" description="Xylanolytic transcriptional activator regulatory" evidence="7">
    <location>
        <begin position="147"/>
        <end position="330"/>
    </location>
</feature>
<name>A0A8K0WQY0_9HYPO</name>
<evidence type="ECO:0000313" key="8">
    <source>
        <dbReference type="EMBL" id="KAH7316621.1"/>
    </source>
</evidence>
<gene>
    <name evidence="8" type="ORF">B0I35DRAFT_479452</name>
</gene>
<evidence type="ECO:0000256" key="5">
    <source>
        <dbReference type="ARBA" id="ARBA00023242"/>
    </source>
</evidence>
<dbReference type="InterPro" id="IPR007219">
    <property type="entry name" value="XnlR_reg_dom"/>
</dbReference>
<evidence type="ECO:0000259" key="7">
    <source>
        <dbReference type="Pfam" id="PF04082"/>
    </source>
</evidence>
<evidence type="ECO:0000313" key="9">
    <source>
        <dbReference type="Proteomes" id="UP000813444"/>
    </source>
</evidence>
<organism evidence="8 9">
    <name type="scientific">Stachybotrys elegans</name>
    <dbReference type="NCBI Taxonomy" id="80388"/>
    <lineage>
        <taxon>Eukaryota</taxon>
        <taxon>Fungi</taxon>
        <taxon>Dikarya</taxon>
        <taxon>Ascomycota</taxon>
        <taxon>Pezizomycotina</taxon>
        <taxon>Sordariomycetes</taxon>
        <taxon>Hypocreomycetidae</taxon>
        <taxon>Hypocreales</taxon>
        <taxon>Stachybotryaceae</taxon>
        <taxon>Stachybotrys</taxon>
    </lineage>
</organism>
<dbReference type="GO" id="GO:0003677">
    <property type="term" value="F:DNA binding"/>
    <property type="evidence" value="ECO:0007669"/>
    <property type="project" value="InterPro"/>
</dbReference>
<evidence type="ECO:0000256" key="3">
    <source>
        <dbReference type="ARBA" id="ARBA00023015"/>
    </source>
</evidence>
<keyword evidence="2" id="KW-0479">Metal-binding</keyword>
<keyword evidence="3" id="KW-0805">Transcription regulation</keyword>
<dbReference type="GO" id="GO:0005634">
    <property type="term" value="C:nucleus"/>
    <property type="evidence" value="ECO:0007669"/>
    <property type="project" value="UniProtKB-SubCell"/>
</dbReference>
<comment type="subcellular location">
    <subcellularLocation>
        <location evidence="1">Nucleus</location>
    </subcellularLocation>
</comment>
<reference evidence="8" key="1">
    <citation type="journal article" date="2021" name="Nat. Commun.">
        <title>Genetic determinants of endophytism in the Arabidopsis root mycobiome.</title>
        <authorList>
            <person name="Mesny F."/>
            <person name="Miyauchi S."/>
            <person name="Thiergart T."/>
            <person name="Pickel B."/>
            <person name="Atanasova L."/>
            <person name="Karlsson M."/>
            <person name="Huettel B."/>
            <person name="Barry K.W."/>
            <person name="Haridas S."/>
            <person name="Chen C."/>
            <person name="Bauer D."/>
            <person name="Andreopoulos W."/>
            <person name="Pangilinan J."/>
            <person name="LaButti K."/>
            <person name="Riley R."/>
            <person name="Lipzen A."/>
            <person name="Clum A."/>
            <person name="Drula E."/>
            <person name="Henrissat B."/>
            <person name="Kohler A."/>
            <person name="Grigoriev I.V."/>
            <person name="Martin F.M."/>
            <person name="Hacquard S."/>
        </authorList>
    </citation>
    <scope>NUCLEOTIDE SEQUENCE</scope>
    <source>
        <strain evidence="8">MPI-CAGE-CH-0235</strain>
    </source>
</reference>
<dbReference type="InterPro" id="IPR050815">
    <property type="entry name" value="TF_fung"/>
</dbReference>
<dbReference type="PANTHER" id="PTHR47338">
    <property type="entry name" value="ZN(II)2CYS6 TRANSCRIPTION FACTOR (EUROFUNG)-RELATED"/>
    <property type="match status" value="1"/>
</dbReference>
<dbReference type="GO" id="GO:0000981">
    <property type="term" value="F:DNA-binding transcription factor activity, RNA polymerase II-specific"/>
    <property type="evidence" value="ECO:0007669"/>
    <property type="project" value="InterPro"/>
</dbReference>
<dbReference type="OrthoDB" id="2399539at2759"/>
<comment type="caution">
    <text evidence="8">The sequence shown here is derived from an EMBL/GenBank/DDBJ whole genome shotgun (WGS) entry which is preliminary data.</text>
</comment>
<feature type="region of interest" description="Disordered" evidence="6">
    <location>
        <begin position="561"/>
        <end position="610"/>
    </location>
</feature>
<dbReference type="GO" id="GO:0006351">
    <property type="term" value="P:DNA-templated transcription"/>
    <property type="evidence" value="ECO:0007669"/>
    <property type="project" value="InterPro"/>
</dbReference>
<sequence length="771" mass="85492">MITAVSTPGSTTTVTSSGGGTCAGFRAGPSEPRSIKLESPRGKDAGSAPFPVPDSSPGSGSLQKPDCHERVPPRKRRSPIACKSMFPVRGQSDTDRAFRHPRRSKKDEGQVVLPTPRRLPPSSYDPYSWTDLPSLTYLVDGVNNFTRHYFQLGFIPKQKFPELLSRNHTKVNLFLLFSILSISARLTPALRTYYGSGIKAAEYFMDRASAIALTEIYKEPNLERCQAFYLLSIAQQGSGIGNKSFINIGISMRMAALMNLHREETYDLPGSTPDVVIQAESARRTLWMLHSQDSLHSGPANPVTLAASEITALLPCSEEDFASGREPASRAALEGTPPAIECPSLTRDPRRSLFASLMQIHHFWGIVGRRAVKFGRSPRPWEKSSDFSRMVSKLEDWEASLPPRHRWSIENLRYHKARAEDLAYLSVTMVTRLCNIVIRRPYLIDILNIHNKNTHDNVFFSALATELFNNVSHLFEQIDAQFTGRSPDEGVGAQMAAFCIYSCGLFSAYLCKHPHLCQDPIIASRGPFMLNRTTSILMECKEVWPVATQWATALENFTHNPQSATLANPGTMADSKEPVPDALSPVLKPDSPSRARHHIYPSTPKPELAPIGHTLEHDVQSSDHQPSTAEPLPPLLEYTSRVTQYEHASSAYQPASAGLYIQTGGYPATMPEQQSEGLQTYVPNVTTYGWQQNYTYGAKPDQYQETQPMTTPMAYNVASTVSFDEQLLSLSAGFDSELQLYFDSLDGLYGWVPTMSDGWSFEPDGQAQSQG</sequence>
<dbReference type="Pfam" id="PF04082">
    <property type="entry name" value="Fungal_trans"/>
    <property type="match status" value="1"/>
</dbReference>
<keyword evidence="5" id="KW-0539">Nucleus</keyword>
<dbReference type="Proteomes" id="UP000813444">
    <property type="component" value="Unassembled WGS sequence"/>
</dbReference>
<accession>A0A8K0WQY0</accession>
<dbReference type="CDD" id="cd12148">
    <property type="entry name" value="fungal_TF_MHR"/>
    <property type="match status" value="1"/>
</dbReference>
<keyword evidence="9" id="KW-1185">Reference proteome</keyword>
<evidence type="ECO:0000256" key="1">
    <source>
        <dbReference type="ARBA" id="ARBA00004123"/>
    </source>
</evidence>
<keyword evidence="4" id="KW-0804">Transcription</keyword>
<proteinExistence type="predicted"/>
<protein>
    <recommendedName>
        <fullName evidence="7">Xylanolytic transcriptional activator regulatory domain-containing protein</fullName>
    </recommendedName>
</protein>
<dbReference type="EMBL" id="JAGPNK010000008">
    <property type="protein sequence ID" value="KAH7316621.1"/>
    <property type="molecule type" value="Genomic_DNA"/>
</dbReference>
<feature type="compositionally biased region" description="Basic and acidic residues" evidence="6">
    <location>
        <begin position="33"/>
        <end position="44"/>
    </location>
</feature>
<dbReference type="GO" id="GO:0008270">
    <property type="term" value="F:zinc ion binding"/>
    <property type="evidence" value="ECO:0007669"/>
    <property type="project" value="InterPro"/>
</dbReference>